<name>A0A9P8II03_9PEZI</name>
<feature type="transmembrane region" description="Helical" evidence="7">
    <location>
        <begin position="156"/>
        <end position="174"/>
    </location>
</feature>
<evidence type="ECO:0000256" key="6">
    <source>
        <dbReference type="SAM" id="MobiDB-lite"/>
    </source>
</evidence>
<dbReference type="InterPro" id="IPR020846">
    <property type="entry name" value="MFS_dom"/>
</dbReference>
<feature type="transmembrane region" description="Helical" evidence="7">
    <location>
        <begin position="427"/>
        <end position="445"/>
    </location>
</feature>
<dbReference type="GO" id="GO:0016020">
    <property type="term" value="C:membrane"/>
    <property type="evidence" value="ECO:0007669"/>
    <property type="project" value="UniProtKB-SubCell"/>
</dbReference>
<feature type="transmembrane region" description="Helical" evidence="7">
    <location>
        <begin position="457"/>
        <end position="478"/>
    </location>
</feature>
<dbReference type="EMBL" id="JAGHQM010002245">
    <property type="protein sequence ID" value="KAH0551042.1"/>
    <property type="molecule type" value="Genomic_DNA"/>
</dbReference>
<dbReference type="PROSITE" id="PS50850">
    <property type="entry name" value="MFS"/>
    <property type="match status" value="1"/>
</dbReference>
<keyword evidence="10" id="KW-1185">Reference proteome</keyword>
<organism evidence="9 10">
    <name type="scientific">Trichoglossum hirsutum</name>
    <dbReference type="NCBI Taxonomy" id="265104"/>
    <lineage>
        <taxon>Eukaryota</taxon>
        <taxon>Fungi</taxon>
        <taxon>Dikarya</taxon>
        <taxon>Ascomycota</taxon>
        <taxon>Pezizomycotina</taxon>
        <taxon>Geoglossomycetes</taxon>
        <taxon>Geoglossales</taxon>
        <taxon>Geoglossaceae</taxon>
        <taxon>Trichoglossum</taxon>
    </lineage>
</organism>
<sequence>MGEAGGTVGSGGRAWRGDDGDESDDGTIALSSLSSIGRSTEADKVPLLQVAISPANTRSDNVSPNTPPKSEPVTWLSLPHKPQLLILAFCRLSEPLSNTCLLSYLYFLIRSLQPPTSTDAQISRQAGLLVSLFAIAQFLTSMLWGRLADTWGRKPVIVVGLCLSIMSNLGFGFGRSIGAVMAWRLVAGVGNGNIGVMRTMTAEIVREKKYQSRAFLLLPLVFNSGVIAGLAFGGWLADPVTNLPAVFGPEGCLNLAHDPEGVAWMRKFPFALPTMFNAWVLGMSLLLAVCGLKETLPGKAEQRDYGIVVGRTVLRLVKRAWVRGGVAKGYIMVGADGDDDEGDISEKGLYHDRSPGPPPAKRAPPPPFWSIWNRDILYTLLSFALLPLHNSAFMQIFPVFLSTPRAPDNHPAFIFFNGGLGLPSSTVGTWLAVFGASGIFLQLLIYPRMQARIGTLWSYRIALAIFPAVYIFAPYLSLFPDHGIFRWFAISLVLFLHVMSRTFAIPSSVILLTNIAPSPSTLGTIHGAGNMLASLSRAIGPAAGGWVFGWGMDKGVVGVVWWTYLAMIAGLAAVWSWQLKEGKGAFGSGEENGRGGVSRTESREMVSVEESNEKGGGAVVDGEELEKMRELRRPRKNS</sequence>
<feature type="compositionally biased region" description="Gly residues" evidence="6">
    <location>
        <begin position="1"/>
        <end position="14"/>
    </location>
</feature>
<gene>
    <name evidence="9" type="ORF">GP486_007604</name>
</gene>
<dbReference type="GO" id="GO:0022857">
    <property type="term" value="F:transmembrane transporter activity"/>
    <property type="evidence" value="ECO:0007669"/>
    <property type="project" value="InterPro"/>
</dbReference>
<keyword evidence="3 7" id="KW-0812">Transmembrane</keyword>
<feature type="region of interest" description="Disordered" evidence="6">
    <location>
        <begin position="1"/>
        <end position="29"/>
    </location>
</feature>
<reference evidence="9" key="1">
    <citation type="submission" date="2021-03" db="EMBL/GenBank/DDBJ databases">
        <title>Comparative genomics and phylogenomic investigation of the class Geoglossomycetes provide insights into ecological specialization and systematics.</title>
        <authorList>
            <person name="Melie T."/>
            <person name="Pirro S."/>
            <person name="Miller A.N."/>
            <person name="Quandt A."/>
        </authorList>
    </citation>
    <scope>NUCLEOTIDE SEQUENCE</scope>
    <source>
        <strain evidence="9">CAQ_001_2017</strain>
    </source>
</reference>
<evidence type="ECO:0000256" key="1">
    <source>
        <dbReference type="ARBA" id="ARBA00004141"/>
    </source>
</evidence>
<evidence type="ECO:0000256" key="4">
    <source>
        <dbReference type="ARBA" id="ARBA00022989"/>
    </source>
</evidence>
<proteinExistence type="predicted"/>
<dbReference type="Proteomes" id="UP000750711">
    <property type="component" value="Unassembled WGS sequence"/>
</dbReference>
<feature type="domain" description="Major facilitator superfamily (MFS) profile" evidence="8">
    <location>
        <begin position="83"/>
        <end position="584"/>
    </location>
</feature>
<dbReference type="Pfam" id="PF07690">
    <property type="entry name" value="MFS_1"/>
    <property type="match status" value="1"/>
</dbReference>
<evidence type="ECO:0000313" key="10">
    <source>
        <dbReference type="Proteomes" id="UP000750711"/>
    </source>
</evidence>
<dbReference type="PANTHER" id="PTHR23504">
    <property type="entry name" value="MAJOR FACILITATOR SUPERFAMILY DOMAIN-CONTAINING PROTEIN 10"/>
    <property type="match status" value="1"/>
</dbReference>
<evidence type="ECO:0000256" key="2">
    <source>
        <dbReference type="ARBA" id="ARBA00022448"/>
    </source>
</evidence>
<comment type="caution">
    <text evidence="9">The sequence shown here is derived from an EMBL/GenBank/DDBJ whole genome shotgun (WGS) entry which is preliminary data.</text>
</comment>
<feature type="transmembrane region" description="Helical" evidence="7">
    <location>
        <begin position="270"/>
        <end position="292"/>
    </location>
</feature>
<keyword evidence="2" id="KW-0813">Transport</keyword>
<protein>
    <recommendedName>
        <fullName evidence="8">Major facilitator superfamily (MFS) profile domain-containing protein</fullName>
    </recommendedName>
</protein>
<dbReference type="InterPro" id="IPR011701">
    <property type="entry name" value="MFS"/>
</dbReference>
<feature type="region of interest" description="Disordered" evidence="6">
    <location>
        <begin position="587"/>
        <end position="638"/>
    </location>
</feature>
<dbReference type="SUPFAM" id="SSF103473">
    <property type="entry name" value="MFS general substrate transporter"/>
    <property type="match status" value="1"/>
</dbReference>
<dbReference type="PANTHER" id="PTHR23504:SF6">
    <property type="entry name" value="MULTIDRUG TRANSPORTER, PUTATIVE (AFU_ORTHOLOGUE AFUA_4G08740)-RELATED"/>
    <property type="match status" value="1"/>
</dbReference>
<dbReference type="Gene3D" id="1.20.1250.20">
    <property type="entry name" value="MFS general substrate transporter like domains"/>
    <property type="match status" value="1"/>
</dbReference>
<feature type="transmembrane region" description="Helical" evidence="7">
    <location>
        <begin position="376"/>
        <end position="401"/>
    </location>
</feature>
<evidence type="ECO:0000256" key="5">
    <source>
        <dbReference type="ARBA" id="ARBA00023136"/>
    </source>
</evidence>
<dbReference type="AlphaFoldDB" id="A0A9P8II03"/>
<evidence type="ECO:0000259" key="8">
    <source>
        <dbReference type="PROSITE" id="PS50850"/>
    </source>
</evidence>
<feature type="transmembrane region" description="Helical" evidence="7">
    <location>
        <begin position="214"/>
        <end position="237"/>
    </location>
</feature>
<feature type="transmembrane region" description="Helical" evidence="7">
    <location>
        <begin position="126"/>
        <end position="144"/>
    </location>
</feature>
<dbReference type="InterPro" id="IPR036259">
    <property type="entry name" value="MFS_trans_sf"/>
</dbReference>
<feature type="transmembrane region" description="Helical" evidence="7">
    <location>
        <begin position="484"/>
        <end position="512"/>
    </location>
</feature>
<accession>A0A9P8II03</accession>
<keyword evidence="5 7" id="KW-0472">Membrane</keyword>
<evidence type="ECO:0000256" key="7">
    <source>
        <dbReference type="SAM" id="Phobius"/>
    </source>
</evidence>
<comment type="subcellular location">
    <subcellularLocation>
        <location evidence="1">Membrane</location>
        <topology evidence="1">Multi-pass membrane protein</topology>
    </subcellularLocation>
</comment>
<evidence type="ECO:0000313" key="9">
    <source>
        <dbReference type="EMBL" id="KAH0551042.1"/>
    </source>
</evidence>
<feature type="transmembrane region" description="Helical" evidence="7">
    <location>
        <begin position="558"/>
        <end position="577"/>
    </location>
</feature>
<keyword evidence="4 7" id="KW-1133">Transmembrane helix</keyword>
<evidence type="ECO:0000256" key="3">
    <source>
        <dbReference type="ARBA" id="ARBA00022692"/>
    </source>
</evidence>